<feature type="region of interest" description="Disordered" evidence="1">
    <location>
        <begin position="1"/>
        <end position="23"/>
    </location>
</feature>
<reference evidence="2" key="1">
    <citation type="submission" date="2011-04" db="EMBL/GenBank/DDBJ databases">
        <title>Evolution of plant cell wall degrading machinery underlies the functional diversity of forest fungi.</title>
        <authorList>
            <consortium name="US DOE Joint Genome Institute (JGI-PGF)"/>
            <person name="Eastwood D.C."/>
            <person name="Floudas D."/>
            <person name="Binder M."/>
            <person name="Majcherczyk A."/>
            <person name="Schneider P."/>
            <person name="Aerts A."/>
            <person name="Asiegbu F.O."/>
            <person name="Baker S.E."/>
            <person name="Barry K."/>
            <person name="Bendiksby M."/>
            <person name="Blumentritt M."/>
            <person name="Coutinho P.M."/>
            <person name="Cullen D."/>
            <person name="Cullen D."/>
            <person name="Gathman A."/>
            <person name="Goodell B."/>
            <person name="Henrissat B."/>
            <person name="Ihrmark K."/>
            <person name="Kauserud H."/>
            <person name="Kohler A."/>
            <person name="LaButti K."/>
            <person name="Lapidus A."/>
            <person name="Lavin J.L."/>
            <person name="Lee Y.-H."/>
            <person name="Lindquist E."/>
            <person name="Lilly W."/>
            <person name="Lucas S."/>
            <person name="Morin E."/>
            <person name="Murat C."/>
            <person name="Oguiza J.A."/>
            <person name="Park J."/>
            <person name="Pisabarro A.G."/>
            <person name="Riley R."/>
            <person name="Rosling A."/>
            <person name="Salamov A."/>
            <person name="Schmidt O."/>
            <person name="Schmutz J."/>
            <person name="Skrede I."/>
            <person name="Stenlid J."/>
            <person name="Wiebenga A."/>
            <person name="Xie X."/>
            <person name="Kues U."/>
            <person name="Hibbett D.S."/>
            <person name="Hoffmeister D."/>
            <person name="Hogberg N."/>
            <person name="Martin F."/>
            <person name="Grigoriev I.V."/>
            <person name="Watkinson S.C."/>
        </authorList>
    </citation>
    <scope>NUCLEOTIDE SEQUENCE</scope>
    <source>
        <strain evidence="2">S7.9</strain>
    </source>
</reference>
<dbReference type="RefSeq" id="XP_007318341.1">
    <property type="nucleotide sequence ID" value="XM_007318279.1"/>
</dbReference>
<protein>
    <recommendedName>
        <fullName evidence="3">Myb-like domain-containing protein</fullName>
    </recommendedName>
</protein>
<accession>F8NW65</accession>
<dbReference type="EMBL" id="GL945434">
    <property type="protein sequence ID" value="EGO24322.1"/>
    <property type="molecule type" value="Genomic_DNA"/>
</dbReference>
<dbReference type="KEGG" id="sla:SERLADRAFT_389336"/>
<proteinExistence type="predicted"/>
<sequence>MSSTSFLDPQAPRSDTVSDGEETTIISTSTGSKDHYVWSEKDISALIQFLKANLAAAADGGMFKKSFWAPLLKQFVETHTAGASKGWEACNSKWQRLSTRMSKHNRNNLASTGIMSMVQ</sequence>
<dbReference type="AlphaFoldDB" id="F8NW65"/>
<dbReference type="GeneID" id="18811386"/>
<evidence type="ECO:0000256" key="1">
    <source>
        <dbReference type="SAM" id="MobiDB-lite"/>
    </source>
</evidence>
<dbReference type="Proteomes" id="UP000008064">
    <property type="component" value="Unassembled WGS sequence"/>
</dbReference>
<gene>
    <name evidence="2" type="ORF">SERLADRAFT_389336</name>
</gene>
<evidence type="ECO:0000313" key="2">
    <source>
        <dbReference type="EMBL" id="EGO24322.1"/>
    </source>
</evidence>
<feature type="compositionally biased region" description="Polar residues" evidence="1">
    <location>
        <begin position="1"/>
        <end position="17"/>
    </location>
</feature>
<name>F8NW65_SERL9</name>
<evidence type="ECO:0008006" key="3">
    <source>
        <dbReference type="Google" id="ProtNLM"/>
    </source>
</evidence>
<organism>
    <name type="scientific">Serpula lacrymans var. lacrymans (strain S7.9)</name>
    <name type="common">Dry rot fungus</name>
    <dbReference type="NCBI Taxonomy" id="578457"/>
    <lineage>
        <taxon>Eukaryota</taxon>
        <taxon>Fungi</taxon>
        <taxon>Dikarya</taxon>
        <taxon>Basidiomycota</taxon>
        <taxon>Agaricomycotina</taxon>
        <taxon>Agaricomycetes</taxon>
        <taxon>Agaricomycetidae</taxon>
        <taxon>Boletales</taxon>
        <taxon>Coniophorineae</taxon>
        <taxon>Serpulaceae</taxon>
        <taxon>Serpula</taxon>
    </lineage>
</organism>
<dbReference type="HOGENOM" id="CLU_2062893_0_0_1"/>